<evidence type="ECO:0000256" key="4">
    <source>
        <dbReference type="ARBA" id="ARBA00022840"/>
    </source>
</evidence>
<dbReference type="InterPro" id="IPR006195">
    <property type="entry name" value="aa-tRNA-synth_II"/>
</dbReference>
<organism evidence="12 13">
    <name type="scientific">Candidatus Yanofskybacteria bacterium RIFCSPLOWO2_01_FULL_49_17</name>
    <dbReference type="NCBI Taxonomy" id="1802700"/>
    <lineage>
        <taxon>Bacteria</taxon>
        <taxon>Candidatus Yanofskyibacteriota</taxon>
    </lineage>
</organism>
<evidence type="ECO:0000256" key="9">
    <source>
        <dbReference type="PIRSR" id="PIRSR001529-2"/>
    </source>
</evidence>
<dbReference type="AlphaFoldDB" id="A0A1F8GQJ5"/>
<evidence type="ECO:0000256" key="2">
    <source>
        <dbReference type="ARBA" id="ARBA00022598"/>
    </source>
</evidence>
<dbReference type="EMBL" id="MGKO01000008">
    <property type="protein sequence ID" value="OGN27643.1"/>
    <property type="molecule type" value="Genomic_DNA"/>
</dbReference>
<keyword evidence="2 12" id="KW-0436">Ligase</keyword>
<reference evidence="12 13" key="1">
    <citation type="journal article" date="2016" name="Nat. Commun.">
        <title>Thousands of microbial genomes shed light on interconnected biogeochemical processes in an aquifer system.</title>
        <authorList>
            <person name="Anantharaman K."/>
            <person name="Brown C.T."/>
            <person name="Hug L.A."/>
            <person name="Sharon I."/>
            <person name="Castelle C.J."/>
            <person name="Probst A.J."/>
            <person name="Thomas B.C."/>
            <person name="Singh A."/>
            <person name="Wilkins M.J."/>
            <person name="Karaoz U."/>
            <person name="Brodie E.L."/>
            <person name="Williams K.H."/>
            <person name="Hubbard S.S."/>
            <person name="Banfield J.F."/>
        </authorList>
    </citation>
    <scope>NUCLEOTIDE SEQUENCE [LARGE SCALE GENOMIC DNA]</scope>
</reference>
<sequence length="434" mass="49161">MLDIKYIREHAELIKENCKVRGAKVDIDRLLTLDRDRRAHIARIEELRAERNKKSLGKPPDEEIAKMRAVGNEIAQLGRELENIDREFKPLLRSVPNLTHPEVPIGGERDYKVLETAGKIPQFKFRPKDHEELMTALDVIDFERGVKTTGAKFYFVKNELVRLNQALLQYGMDILTKHGFILMETPDLVKNEILDGVGFSPRGPESNTYPIEESDLSLIATAEITLGGYHSNEILDLSKGPLKYAGISHCFRKEAGTYGKASKGLYRVHQFTKLEMFVYCKPEESGALHREMLEIEKEIVDGLKLPYRVIDTASEDLGAPAYRKYDVEGWMVMGASEGERTTEASGPNVKGGYGEITSTSNCADYQARRLNIKYREESGKTEFVHTLNGTAIVTSRFPIAIFENYQREDGSIEIPKVLRPYMAGLKEVRKRTST</sequence>
<keyword evidence="3" id="KW-0547">Nucleotide-binding</keyword>
<evidence type="ECO:0000256" key="10">
    <source>
        <dbReference type="SAM" id="Coils"/>
    </source>
</evidence>
<accession>A0A1F8GQJ5</accession>
<feature type="coiled-coil region" evidence="10">
    <location>
        <begin position="30"/>
        <end position="87"/>
    </location>
</feature>
<evidence type="ECO:0000313" key="12">
    <source>
        <dbReference type="EMBL" id="OGN27643.1"/>
    </source>
</evidence>
<feature type="binding site" evidence="8">
    <location>
        <position position="388"/>
    </location>
    <ligand>
        <name>L-serine</name>
        <dbReference type="ChEBI" id="CHEBI:33384"/>
    </ligand>
</feature>
<dbReference type="PROSITE" id="PS50862">
    <property type="entry name" value="AA_TRNA_LIGASE_II"/>
    <property type="match status" value="1"/>
</dbReference>
<keyword evidence="4 9" id="KW-0067">ATP-binding</keyword>
<dbReference type="Pfam" id="PF02403">
    <property type="entry name" value="Seryl_tRNA_N"/>
    <property type="match status" value="1"/>
</dbReference>
<dbReference type="EC" id="6.1.1.11" evidence="1 7"/>
<dbReference type="Gene3D" id="3.30.930.10">
    <property type="entry name" value="Bira Bifunctional Protein, Domain 2"/>
    <property type="match status" value="1"/>
</dbReference>
<evidence type="ECO:0000256" key="6">
    <source>
        <dbReference type="ARBA" id="ARBA00023146"/>
    </source>
</evidence>
<dbReference type="GO" id="GO:0005524">
    <property type="term" value="F:ATP binding"/>
    <property type="evidence" value="ECO:0007669"/>
    <property type="project" value="UniProtKB-KW"/>
</dbReference>
<dbReference type="InterPro" id="IPR033729">
    <property type="entry name" value="SerRS_core"/>
</dbReference>
<name>A0A1F8GQJ5_9BACT</name>
<evidence type="ECO:0000256" key="3">
    <source>
        <dbReference type="ARBA" id="ARBA00022741"/>
    </source>
</evidence>
<dbReference type="GO" id="GO:0005737">
    <property type="term" value="C:cytoplasm"/>
    <property type="evidence" value="ECO:0007669"/>
    <property type="project" value="UniProtKB-UniRule"/>
</dbReference>
<dbReference type="GO" id="GO:0004828">
    <property type="term" value="F:serine-tRNA ligase activity"/>
    <property type="evidence" value="ECO:0007669"/>
    <property type="project" value="UniProtKB-UniRule"/>
</dbReference>
<dbReference type="PANTHER" id="PTHR11778">
    <property type="entry name" value="SERYL-TRNA SYNTHETASE"/>
    <property type="match status" value="1"/>
</dbReference>
<gene>
    <name evidence="12" type="ORF">A2941_01490</name>
</gene>
<dbReference type="GO" id="GO:0006434">
    <property type="term" value="P:seryl-tRNA aminoacylation"/>
    <property type="evidence" value="ECO:0007669"/>
    <property type="project" value="UniProtKB-UniRule"/>
</dbReference>
<dbReference type="InterPro" id="IPR010978">
    <property type="entry name" value="tRNA-bd_arm"/>
</dbReference>
<dbReference type="InterPro" id="IPR045864">
    <property type="entry name" value="aa-tRNA-synth_II/BPL/LPL"/>
</dbReference>
<dbReference type="InterPro" id="IPR015866">
    <property type="entry name" value="Ser-tRNA-synth_1_N"/>
</dbReference>
<dbReference type="Pfam" id="PF00587">
    <property type="entry name" value="tRNA-synt_2b"/>
    <property type="match status" value="1"/>
</dbReference>
<dbReference type="PIRSF" id="PIRSF001529">
    <property type="entry name" value="Ser-tRNA-synth_IIa"/>
    <property type="match status" value="1"/>
</dbReference>
<feature type="binding site" evidence="9">
    <location>
        <begin position="252"/>
        <end position="254"/>
    </location>
    <ligand>
        <name>ATP</name>
        <dbReference type="ChEBI" id="CHEBI:30616"/>
    </ligand>
</feature>
<keyword evidence="10" id="KW-0175">Coiled coil</keyword>
<dbReference type="SUPFAM" id="SSF55681">
    <property type="entry name" value="Class II aaRS and biotin synthetases"/>
    <property type="match status" value="1"/>
</dbReference>
<comment type="caution">
    <text evidence="12">The sequence shown here is derived from an EMBL/GenBank/DDBJ whole genome shotgun (WGS) entry which is preliminary data.</text>
</comment>
<protein>
    <recommendedName>
        <fullName evidence="1 7">Serine--tRNA ligase</fullName>
        <ecNumber evidence="1 7">6.1.1.11</ecNumber>
    </recommendedName>
</protein>
<evidence type="ECO:0000256" key="7">
    <source>
        <dbReference type="NCBIfam" id="TIGR00414"/>
    </source>
</evidence>
<dbReference type="InterPro" id="IPR002314">
    <property type="entry name" value="aa-tRNA-synt_IIb"/>
</dbReference>
<dbReference type="Proteomes" id="UP000178444">
    <property type="component" value="Unassembled WGS sequence"/>
</dbReference>
<keyword evidence="6" id="KW-0030">Aminoacyl-tRNA synthetase</keyword>
<feature type="binding site" evidence="8">
    <location>
        <position position="275"/>
    </location>
    <ligand>
        <name>L-serine</name>
        <dbReference type="ChEBI" id="CHEBI:33384"/>
    </ligand>
</feature>
<feature type="binding site" evidence="9">
    <location>
        <begin position="268"/>
        <end position="271"/>
    </location>
    <ligand>
        <name>ATP</name>
        <dbReference type="ChEBI" id="CHEBI:30616"/>
    </ligand>
</feature>
<evidence type="ECO:0000256" key="1">
    <source>
        <dbReference type="ARBA" id="ARBA00012840"/>
    </source>
</evidence>
<evidence type="ECO:0000256" key="8">
    <source>
        <dbReference type="PIRSR" id="PIRSR001529-1"/>
    </source>
</evidence>
<dbReference type="InterPro" id="IPR002317">
    <property type="entry name" value="Ser-tRNA-ligase_type_1"/>
</dbReference>
<dbReference type="SUPFAM" id="SSF46589">
    <property type="entry name" value="tRNA-binding arm"/>
    <property type="match status" value="1"/>
</dbReference>
<evidence type="ECO:0000259" key="11">
    <source>
        <dbReference type="PROSITE" id="PS50862"/>
    </source>
</evidence>
<dbReference type="InterPro" id="IPR042103">
    <property type="entry name" value="SerRS_1_N_sf"/>
</dbReference>
<proteinExistence type="predicted"/>
<evidence type="ECO:0000313" key="13">
    <source>
        <dbReference type="Proteomes" id="UP000178444"/>
    </source>
</evidence>
<dbReference type="NCBIfam" id="TIGR00414">
    <property type="entry name" value="serS"/>
    <property type="match status" value="1"/>
</dbReference>
<feature type="site" description="Important for serine binding" evidence="8">
    <location>
        <position position="390"/>
    </location>
</feature>
<feature type="domain" description="Aminoacyl-transfer RNA synthetases class-II family profile" evidence="11">
    <location>
        <begin position="162"/>
        <end position="415"/>
    </location>
</feature>
<keyword evidence="5" id="KW-0648">Protein biosynthesis</keyword>
<feature type="binding site" evidence="9">
    <location>
        <begin position="355"/>
        <end position="358"/>
    </location>
    <ligand>
        <name>ATP</name>
        <dbReference type="ChEBI" id="CHEBI:30616"/>
    </ligand>
</feature>
<dbReference type="CDD" id="cd00770">
    <property type="entry name" value="SerRS_core"/>
    <property type="match status" value="1"/>
</dbReference>
<feature type="binding site" evidence="8">
    <location>
        <position position="221"/>
    </location>
    <ligand>
        <name>L-serine</name>
        <dbReference type="ChEBI" id="CHEBI:33384"/>
    </ligand>
</feature>
<feature type="binding site" evidence="8">
    <location>
        <position position="252"/>
    </location>
    <ligand>
        <name>L-serine</name>
        <dbReference type="ChEBI" id="CHEBI:33384"/>
    </ligand>
</feature>
<dbReference type="PRINTS" id="PR00981">
    <property type="entry name" value="TRNASYNTHSER"/>
</dbReference>
<evidence type="ECO:0000256" key="5">
    <source>
        <dbReference type="ARBA" id="ARBA00022917"/>
    </source>
</evidence>
<dbReference type="Gene3D" id="1.10.287.40">
    <property type="entry name" value="Serine-tRNA synthetase, tRNA binding domain"/>
    <property type="match status" value="1"/>
</dbReference>